<feature type="domain" description="SusD-like N-terminal" evidence="8">
    <location>
        <begin position="84"/>
        <end position="231"/>
    </location>
</feature>
<evidence type="ECO:0000259" key="7">
    <source>
        <dbReference type="Pfam" id="PF07980"/>
    </source>
</evidence>
<feature type="chain" id="PRO_5046957060" evidence="6">
    <location>
        <begin position="23"/>
        <end position="473"/>
    </location>
</feature>
<keyword evidence="10" id="KW-1185">Reference proteome</keyword>
<evidence type="ECO:0000256" key="2">
    <source>
        <dbReference type="ARBA" id="ARBA00006275"/>
    </source>
</evidence>
<keyword evidence="5" id="KW-0998">Cell outer membrane</keyword>
<comment type="similarity">
    <text evidence="2">Belongs to the SusD family.</text>
</comment>
<dbReference type="InterPro" id="IPR012944">
    <property type="entry name" value="SusD_RagB_dom"/>
</dbReference>
<gene>
    <name evidence="9" type="ORF">SAMN02745246_03253</name>
</gene>
<protein>
    <submittedName>
        <fullName evidence="9">SusD family protein</fullName>
    </submittedName>
</protein>
<evidence type="ECO:0000259" key="8">
    <source>
        <dbReference type="Pfam" id="PF14322"/>
    </source>
</evidence>
<dbReference type="InterPro" id="IPR011990">
    <property type="entry name" value="TPR-like_helical_dom_sf"/>
</dbReference>
<dbReference type="SUPFAM" id="SSF48452">
    <property type="entry name" value="TPR-like"/>
    <property type="match status" value="1"/>
</dbReference>
<comment type="subcellular location">
    <subcellularLocation>
        <location evidence="1">Cell outer membrane</location>
    </subcellularLocation>
</comment>
<dbReference type="Pfam" id="PF07980">
    <property type="entry name" value="SusD_RagB"/>
    <property type="match status" value="1"/>
</dbReference>
<dbReference type="RefSeq" id="WP_073100306.1">
    <property type="nucleotide sequence ID" value="NZ_FQUN01000018.1"/>
</dbReference>
<feature type="domain" description="RagB/SusD" evidence="7">
    <location>
        <begin position="346"/>
        <end position="465"/>
    </location>
</feature>
<dbReference type="Pfam" id="PF14322">
    <property type="entry name" value="SusD-like_3"/>
    <property type="match status" value="1"/>
</dbReference>
<evidence type="ECO:0000313" key="10">
    <source>
        <dbReference type="Proteomes" id="UP000184494"/>
    </source>
</evidence>
<name>A0ABY1HV55_9FLAO</name>
<feature type="signal peptide" evidence="6">
    <location>
        <begin position="1"/>
        <end position="22"/>
    </location>
</feature>
<sequence>MKNIVNYKMILLVLLLAFTSCADDFLEEPAPTEGVSEDVVFGSREGVEAYISGINRRARGQFTSVDASGLNSLFFARTIKGNDLIHGSSWWSFDYANDNREPTYRRTVFNWEFPYFMINQANTLINGIEDSDLSEVDKRELSGQGQALRAFYYFQLAMEYQHTYSYDSSLPAPPIYTELSLEGNPMSSLEELYAFIVDDLTEAVDKLSSDRLGKSYINKQVASGILANVYLVMGNWAGAERAANLAYDGDLAGSLDPSSYGDGFADINNPEWLWGNPQTGDQSAYYYVAPSAFMDPITPAYNNIFVNENFYNLFSETDARNTFRVSSTLTDYRKVTSTKFVFAFDSDIVVMRKPEMILVEAEAKFRQGDENGARTLLYALQKNRDPEAVASNNTGVALEEEILIERRKELYGECGVEWFDAKRLQRGMPRTSNHRITLSNNPIVPNDKRFFLKIPLTEIDANDNIDLSVNANR</sequence>
<keyword evidence="4" id="KW-0472">Membrane</keyword>
<reference evidence="9 10" key="1">
    <citation type="submission" date="2016-11" db="EMBL/GenBank/DDBJ databases">
        <authorList>
            <person name="Varghese N."/>
            <person name="Submissions S."/>
        </authorList>
    </citation>
    <scope>NUCLEOTIDE SEQUENCE [LARGE SCALE GENOMIC DNA]</scope>
    <source>
        <strain evidence="9 10">DSM 3653</strain>
    </source>
</reference>
<evidence type="ECO:0000256" key="1">
    <source>
        <dbReference type="ARBA" id="ARBA00004442"/>
    </source>
</evidence>
<dbReference type="Gene3D" id="1.25.40.390">
    <property type="match status" value="1"/>
</dbReference>
<evidence type="ECO:0000256" key="5">
    <source>
        <dbReference type="ARBA" id="ARBA00023237"/>
    </source>
</evidence>
<dbReference type="EMBL" id="FQUN01000018">
    <property type="protein sequence ID" value="SHF71873.1"/>
    <property type="molecule type" value="Genomic_DNA"/>
</dbReference>
<organism evidence="9 10">
    <name type="scientific">Leeuwenhoekiella marinoflava DSM 3653</name>
    <dbReference type="NCBI Taxonomy" id="1122159"/>
    <lineage>
        <taxon>Bacteria</taxon>
        <taxon>Pseudomonadati</taxon>
        <taxon>Bacteroidota</taxon>
        <taxon>Flavobacteriia</taxon>
        <taxon>Flavobacteriales</taxon>
        <taxon>Flavobacteriaceae</taxon>
        <taxon>Leeuwenhoekiella</taxon>
    </lineage>
</organism>
<dbReference type="Proteomes" id="UP000184494">
    <property type="component" value="Unassembled WGS sequence"/>
</dbReference>
<dbReference type="InterPro" id="IPR033985">
    <property type="entry name" value="SusD-like_N"/>
</dbReference>
<evidence type="ECO:0000256" key="6">
    <source>
        <dbReference type="SAM" id="SignalP"/>
    </source>
</evidence>
<evidence type="ECO:0000256" key="4">
    <source>
        <dbReference type="ARBA" id="ARBA00023136"/>
    </source>
</evidence>
<accession>A0ABY1HV55</accession>
<dbReference type="PROSITE" id="PS51257">
    <property type="entry name" value="PROKAR_LIPOPROTEIN"/>
    <property type="match status" value="1"/>
</dbReference>
<comment type="caution">
    <text evidence="9">The sequence shown here is derived from an EMBL/GenBank/DDBJ whole genome shotgun (WGS) entry which is preliminary data.</text>
</comment>
<proteinExistence type="inferred from homology"/>
<evidence type="ECO:0000313" key="9">
    <source>
        <dbReference type="EMBL" id="SHF71873.1"/>
    </source>
</evidence>
<keyword evidence="3 6" id="KW-0732">Signal</keyword>
<evidence type="ECO:0000256" key="3">
    <source>
        <dbReference type="ARBA" id="ARBA00022729"/>
    </source>
</evidence>